<dbReference type="PANTHER" id="PTHR30483:SF6">
    <property type="entry name" value="PERIPLASMIC BINDING PROTEIN OF ABC TRANSPORTER FOR NATURAL AMINO ACIDS"/>
    <property type="match status" value="1"/>
</dbReference>
<keyword evidence="4" id="KW-0029">Amino-acid transport</keyword>
<dbReference type="GO" id="GO:0006865">
    <property type="term" value="P:amino acid transport"/>
    <property type="evidence" value="ECO:0007669"/>
    <property type="project" value="UniProtKB-KW"/>
</dbReference>
<keyword evidence="8" id="KW-1185">Reference proteome</keyword>
<dbReference type="InterPro" id="IPR028081">
    <property type="entry name" value="Leu-bd"/>
</dbReference>
<reference evidence="7 8" key="1">
    <citation type="submission" date="2019-11" db="EMBL/GenBank/DDBJ databases">
        <authorList>
            <person name="Jiang L.-Q."/>
        </authorList>
    </citation>
    <scope>NUCLEOTIDE SEQUENCE [LARGE SCALE GENOMIC DNA]</scope>
    <source>
        <strain evidence="7 8">YIM 132087</strain>
    </source>
</reference>
<evidence type="ECO:0000256" key="1">
    <source>
        <dbReference type="ARBA" id="ARBA00010062"/>
    </source>
</evidence>
<organism evidence="7 8">
    <name type="scientific">Nakamurella alba</name>
    <dbReference type="NCBI Taxonomy" id="2665158"/>
    <lineage>
        <taxon>Bacteria</taxon>
        <taxon>Bacillati</taxon>
        <taxon>Actinomycetota</taxon>
        <taxon>Actinomycetes</taxon>
        <taxon>Nakamurellales</taxon>
        <taxon>Nakamurellaceae</taxon>
        <taxon>Nakamurella</taxon>
    </lineage>
</organism>
<dbReference type="InterPro" id="IPR000709">
    <property type="entry name" value="Leu_Ile_Val-bd"/>
</dbReference>
<dbReference type="EMBL" id="WLYK01000008">
    <property type="protein sequence ID" value="MTD15935.1"/>
    <property type="molecule type" value="Genomic_DNA"/>
</dbReference>
<name>A0A7K1FP55_9ACTN</name>
<dbReference type="PRINTS" id="PR00337">
    <property type="entry name" value="LEUILEVALBP"/>
</dbReference>
<dbReference type="InterPro" id="IPR051010">
    <property type="entry name" value="BCAA_transport"/>
</dbReference>
<proteinExistence type="inferred from homology"/>
<evidence type="ECO:0000256" key="2">
    <source>
        <dbReference type="ARBA" id="ARBA00022448"/>
    </source>
</evidence>
<keyword evidence="2" id="KW-0813">Transport</keyword>
<keyword evidence="3" id="KW-0732">Signal</keyword>
<dbReference type="PANTHER" id="PTHR30483">
    <property type="entry name" value="LEUCINE-SPECIFIC-BINDING PROTEIN"/>
    <property type="match status" value="1"/>
</dbReference>
<evidence type="ECO:0000256" key="4">
    <source>
        <dbReference type="ARBA" id="ARBA00022970"/>
    </source>
</evidence>
<evidence type="ECO:0000313" key="8">
    <source>
        <dbReference type="Proteomes" id="UP000460221"/>
    </source>
</evidence>
<sequence>MSPGSHQDSWDCSPTPSRALTPKKEVLMAPHDSMMSRSPLSRGITRRSFVGSIGLVAFGGLLTACGSDETPSGGTTTGGGASSGSGGGGGNIVIGEVHATTGPAASTYKNYFIPANIAVAELNAAGGIMGRQLTENLKDDGADPAKETQVFRQFAEEGVNFVIGPNTSTTCLAAVPLATQSKILNLNVSTSDKLNDVASYPYSFLIGPTNTPAMNAIVDFAVAQGWTKIALLHSNDTFGQQAVDPITARAKEKGAELVSVVEHAVDATEMTPFVSKIQEAAPDVVVCIQALVPTQTAMFNAFQNLGFDVPKIGTTSISSETLRVAVPAEAYANTYAVYLKSFSYTATEQVSQKNLDYLKLVTAQAGNFNGLTTAGLVYGPYDFLHMLKIAVEKAGSTDTEAVVKALEEMDPYDGVAGTIKFTAESHNGLTDDALVVCKAASGGDAAKSQGGFLLERG</sequence>
<evidence type="ECO:0000259" key="6">
    <source>
        <dbReference type="Pfam" id="PF13458"/>
    </source>
</evidence>
<dbReference type="Pfam" id="PF13458">
    <property type="entry name" value="Peripla_BP_6"/>
    <property type="match status" value="1"/>
</dbReference>
<accession>A0A7K1FP55</accession>
<dbReference type="AlphaFoldDB" id="A0A7K1FP55"/>
<feature type="region of interest" description="Disordered" evidence="5">
    <location>
        <begin position="1"/>
        <end position="22"/>
    </location>
</feature>
<evidence type="ECO:0000313" key="7">
    <source>
        <dbReference type="EMBL" id="MTD15935.1"/>
    </source>
</evidence>
<protein>
    <submittedName>
        <fullName evidence="7">ABC transporter substrate-binding protein</fullName>
    </submittedName>
</protein>
<dbReference type="InterPro" id="IPR028082">
    <property type="entry name" value="Peripla_BP_I"/>
</dbReference>
<comment type="similarity">
    <text evidence="1">Belongs to the leucine-binding protein family.</text>
</comment>
<feature type="compositionally biased region" description="Polar residues" evidence="5">
    <location>
        <begin position="1"/>
        <end position="18"/>
    </location>
</feature>
<evidence type="ECO:0000256" key="3">
    <source>
        <dbReference type="ARBA" id="ARBA00022729"/>
    </source>
</evidence>
<gene>
    <name evidence="7" type="ORF">GIS00_18530</name>
</gene>
<dbReference type="SUPFAM" id="SSF53822">
    <property type="entry name" value="Periplasmic binding protein-like I"/>
    <property type="match status" value="1"/>
</dbReference>
<feature type="domain" description="Leucine-binding protein" evidence="6">
    <location>
        <begin position="92"/>
        <end position="437"/>
    </location>
</feature>
<dbReference type="Proteomes" id="UP000460221">
    <property type="component" value="Unassembled WGS sequence"/>
</dbReference>
<evidence type="ECO:0000256" key="5">
    <source>
        <dbReference type="SAM" id="MobiDB-lite"/>
    </source>
</evidence>
<dbReference type="Gene3D" id="3.40.50.2300">
    <property type="match status" value="2"/>
</dbReference>
<comment type="caution">
    <text evidence="7">The sequence shown here is derived from an EMBL/GenBank/DDBJ whole genome shotgun (WGS) entry which is preliminary data.</text>
</comment>